<protein>
    <submittedName>
        <fullName evidence="1">Uncharacterized protein</fullName>
    </submittedName>
</protein>
<organism evidence="1 2">
    <name type="scientific">Olpidium bornovanus</name>
    <dbReference type="NCBI Taxonomy" id="278681"/>
    <lineage>
        <taxon>Eukaryota</taxon>
        <taxon>Fungi</taxon>
        <taxon>Fungi incertae sedis</taxon>
        <taxon>Olpidiomycota</taxon>
        <taxon>Olpidiomycotina</taxon>
        <taxon>Olpidiomycetes</taxon>
        <taxon>Olpidiales</taxon>
        <taxon>Olpidiaceae</taxon>
        <taxon>Olpidium</taxon>
    </lineage>
</organism>
<dbReference type="EMBL" id="JAEFCI010006310">
    <property type="protein sequence ID" value="KAG5459781.1"/>
    <property type="molecule type" value="Genomic_DNA"/>
</dbReference>
<dbReference type="AlphaFoldDB" id="A0A8H7ZUQ8"/>
<name>A0A8H7ZUQ8_9FUNG</name>
<sequence>MSSVVEAGPGQQPSENPEFVRYRETAAQFNARKQAAVHDRRLQPLPVHHELLRHRWLLGYGGEKKEKLSLRARWRGERAVAGTASRKIKPHRSALFLRAVGSSGTRG</sequence>
<accession>A0A8H7ZUQ8</accession>
<proteinExistence type="predicted"/>
<reference evidence="1 2" key="1">
    <citation type="journal article" name="Sci. Rep.">
        <title>Genome-scale phylogenetic analyses confirm Olpidium as the closest living zoosporic fungus to the non-flagellated, terrestrial fungi.</title>
        <authorList>
            <person name="Chang Y."/>
            <person name="Rochon D."/>
            <person name="Sekimoto S."/>
            <person name="Wang Y."/>
            <person name="Chovatia M."/>
            <person name="Sandor L."/>
            <person name="Salamov A."/>
            <person name="Grigoriev I.V."/>
            <person name="Stajich J.E."/>
            <person name="Spatafora J.W."/>
        </authorList>
    </citation>
    <scope>NUCLEOTIDE SEQUENCE [LARGE SCALE GENOMIC DNA]</scope>
    <source>
        <strain evidence="1">S191</strain>
    </source>
</reference>
<dbReference type="Proteomes" id="UP000673691">
    <property type="component" value="Unassembled WGS sequence"/>
</dbReference>
<gene>
    <name evidence="1" type="ORF">BJ554DRAFT_8265</name>
</gene>
<keyword evidence="2" id="KW-1185">Reference proteome</keyword>
<evidence type="ECO:0000313" key="2">
    <source>
        <dbReference type="Proteomes" id="UP000673691"/>
    </source>
</evidence>
<evidence type="ECO:0000313" key="1">
    <source>
        <dbReference type="EMBL" id="KAG5459781.1"/>
    </source>
</evidence>
<comment type="caution">
    <text evidence="1">The sequence shown here is derived from an EMBL/GenBank/DDBJ whole genome shotgun (WGS) entry which is preliminary data.</text>
</comment>